<dbReference type="InterPro" id="IPR029058">
    <property type="entry name" value="AB_hydrolase_fold"/>
</dbReference>
<reference evidence="8" key="2">
    <citation type="submission" date="2024-10" db="UniProtKB">
        <authorList>
            <consortium name="EnsemblProtists"/>
        </authorList>
    </citation>
    <scope>IDENTIFICATION</scope>
</reference>
<dbReference type="KEGG" id="ehx:EMIHUDRAFT_426418"/>
<keyword evidence="5" id="KW-1015">Disulfide bond</keyword>
<dbReference type="Pfam" id="PF02089">
    <property type="entry name" value="Palm_thioest"/>
    <property type="match status" value="1"/>
</dbReference>
<dbReference type="RefSeq" id="XP_005789251.1">
    <property type="nucleotide sequence ID" value="XM_005789194.1"/>
</dbReference>
<dbReference type="SUPFAM" id="SSF53474">
    <property type="entry name" value="alpha/beta-Hydrolases"/>
    <property type="match status" value="1"/>
</dbReference>
<dbReference type="Proteomes" id="UP000013827">
    <property type="component" value="Unassembled WGS sequence"/>
</dbReference>
<dbReference type="InterPro" id="IPR002472">
    <property type="entry name" value="Palm_thioest"/>
</dbReference>
<evidence type="ECO:0000256" key="2">
    <source>
        <dbReference type="ARBA" id="ARBA00014212"/>
    </source>
</evidence>
<dbReference type="OMA" id="ILFQANY"/>
<dbReference type="PRINTS" id="PR00414">
    <property type="entry name" value="PPTHIESTRASE"/>
</dbReference>
<dbReference type="GeneID" id="17282092"/>
<evidence type="ECO:0000256" key="3">
    <source>
        <dbReference type="ARBA" id="ARBA00022729"/>
    </source>
</evidence>
<evidence type="ECO:0000313" key="9">
    <source>
        <dbReference type="Proteomes" id="UP000013827"/>
    </source>
</evidence>
<evidence type="ECO:0000313" key="8">
    <source>
        <dbReference type="EnsemblProtists" id="EOD36822"/>
    </source>
</evidence>
<dbReference type="STRING" id="2903.R1DPB2"/>
<dbReference type="AlphaFoldDB" id="A0A0D3KM37"/>
<dbReference type="PaxDb" id="2903-EOD36822"/>
<accession>A0A0D3KM37</accession>
<protein>
    <recommendedName>
        <fullName evidence="2">Palmitoyl-protein thioesterase 1</fullName>
        <ecNumber evidence="1">3.1.2.22</ecNumber>
    </recommendedName>
    <alternativeName>
        <fullName evidence="7">Palmitoyl-protein hydrolase 1</fullName>
    </alternativeName>
</protein>
<dbReference type="PANTHER" id="PTHR11247">
    <property type="entry name" value="PALMITOYL-PROTEIN THIOESTERASE/DOLICHYLDIPHOSPHATASE 1"/>
    <property type="match status" value="1"/>
</dbReference>
<dbReference type="EC" id="3.1.2.22" evidence="1"/>
<dbReference type="eggNOG" id="KOG2541">
    <property type="taxonomic scope" value="Eukaryota"/>
</dbReference>
<evidence type="ECO:0000256" key="1">
    <source>
        <dbReference type="ARBA" id="ARBA00012423"/>
    </source>
</evidence>
<keyword evidence="3" id="KW-0732">Signal</keyword>
<evidence type="ECO:0000256" key="5">
    <source>
        <dbReference type="ARBA" id="ARBA00023157"/>
    </source>
</evidence>
<organism evidence="8 9">
    <name type="scientific">Emiliania huxleyi (strain CCMP1516)</name>
    <dbReference type="NCBI Taxonomy" id="280463"/>
    <lineage>
        <taxon>Eukaryota</taxon>
        <taxon>Haptista</taxon>
        <taxon>Haptophyta</taxon>
        <taxon>Prymnesiophyceae</taxon>
        <taxon>Isochrysidales</taxon>
        <taxon>Noelaerhabdaceae</taxon>
        <taxon>Emiliania</taxon>
    </lineage>
</organism>
<dbReference type="EnsemblProtists" id="EOD36822">
    <property type="protein sequence ID" value="EOD36822"/>
    <property type="gene ID" value="EMIHUDRAFT_426418"/>
</dbReference>
<sequence>MMLALSLFPTTYSPPSSHELAAVAPTLLALVERAVSEPEALAAELSESPLAAIAPTFALPDVAPTDPAAAGDLPIVVTHGMGDSCFNPGMQSVVALAGKTLGVEAVCVPTGDNQASDTINGFLMNMDKSVEAFAKRVQSDKRLSGGFDAFGLSQGNNIIRGYIAAYNDPPVRNFLSICGINAGVAAFPHCAPSTPVLGSICEALTEVLGKLAYNPIVQDILFQANYFRDPTRRNSSEYLSHSRLALWNGERPGVDMSARKARWAKVERFVWVEGSRDSMVWPRQGEQWGDVPSGYPKQLSPVPYNETRWYTEDTFGLQTAGKAGKNFFESFDGDHIRFTSAELQGWLKKYFK</sequence>
<dbReference type="Gene3D" id="3.40.50.1820">
    <property type="entry name" value="alpha/beta hydrolase"/>
    <property type="match status" value="1"/>
</dbReference>
<keyword evidence="4" id="KW-0378">Hydrolase</keyword>
<reference evidence="9" key="1">
    <citation type="journal article" date="2013" name="Nature">
        <title>Pan genome of the phytoplankton Emiliania underpins its global distribution.</title>
        <authorList>
            <person name="Read B.A."/>
            <person name="Kegel J."/>
            <person name="Klute M.J."/>
            <person name="Kuo A."/>
            <person name="Lefebvre S.C."/>
            <person name="Maumus F."/>
            <person name="Mayer C."/>
            <person name="Miller J."/>
            <person name="Monier A."/>
            <person name="Salamov A."/>
            <person name="Young J."/>
            <person name="Aguilar M."/>
            <person name="Claverie J.M."/>
            <person name="Frickenhaus S."/>
            <person name="Gonzalez K."/>
            <person name="Herman E.K."/>
            <person name="Lin Y.C."/>
            <person name="Napier J."/>
            <person name="Ogata H."/>
            <person name="Sarno A.F."/>
            <person name="Shmutz J."/>
            <person name="Schroeder D."/>
            <person name="de Vargas C."/>
            <person name="Verret F."/>
            <person name="von Dassow P."/>
            <person name="Valentin K."/>
            <person name="Van de Peer Y."/>
            <person name="Wheeler G."/>
            <person name="Dacks J.B."/>
            <person name="Delwiche C.F."/>
            <person name="Dyhrman S.T."/>
            <person name="Glockner G."/>
            <person name="John U."/>
            <person name="Richards T."/>
            <person name="Worden A.Z."/>
            <person name="Zhang X."/>
            <person name="Grigoriev I.V."/>
            <person name="Allen A.E."/>
            <person name="Bidle K."/>
            <person name="Borodovsky M."/>
            <person name="Bowler C."/>
            <person name="Brownlee C."/>
            <person name="Cock J.M."/>
            <person name="Elias M."/>
            <person name="Gladyshev V.N."/>
            <person name="Groth M."/>
            <person name="Guda C."/>
            <person name="Hadaegh A."/>
            <person name="Iglesias-Rodriguez M.D."/>
            <person name="Jenkins J."/>
            <person name="Jones B.M."/>
            <person name="Lawson T."/>
            <person name="Leese F."/>
            <person name="Lindquist E."/>
            <person name="Lobanov A."/>
            <person name="Lomsadze A."/>
            <person name="Malik S.B."/>
            <person name="Marsh M.E."/>
            <person name="Mackinder L."/>
            <person name="Mock T."/>
            <person name="Mueller-Roeber B."/>
            <person name="Pagarete A."/>
            <person name="Parker M."/>
            <person name="Probert I."/>
            <person name="Quesneville H."/>
            <person name="Raines C."/>
            <person name="Rensing S.A."/>
            <person name="Riano-Pachon D.M."/>
            <person name="Richier S."/>
            <person name="Rokitta S."/>
            <person name="Shiraiwa Y."/>
            <person name="Soanes D.M."/>
            <person name="van der Giezen M."/>
            <person name="Wahlund T.M."/>
            <person name="Williams B."/>
            <person name="Wilson W."/>
            <person name="Wolfe G."/>
            <person name="Wurch L.L."/>
        </authorList>
    </citation>
    <scope>NUCLEOTIDE SEQUENCE</scope>
</reference>
<dbReference type="GO" id="GO:0005764">
    <property type="term" value="C:lysosome"/>
    <property type="evidence" value="ECO:0007669"/>
    <property type="project" value="TreeGrafter"/>
</dbReference>
<dbReference type="PANTHER" id="PTHR11247:SF8">
    <property type="entry name" value="PALMITOYL-PROTEIN THIOESTERASE 1"/>
    <property type="match status" value="1"/>
</dbReference>
<proteinExistence type="predicted"/>
<dbReference type="GO" id="GO:0008474">
    <property type="term" value="F:palmitoyl-(protein) hydrolase activity"/>
    <property type="evidence" value="ECO:0007669"/>
    <property type="project" value="UniProtKB-EC"/>
</dbReference>
<evidence type="ECO:0000256" key="7">
    <source>
        <dbReference type="ARBA" id="ARBA00031934"/>
    </source>
</evidence>
<dbReference type="HOGENOM" id="CLU_050129_0_0_1"/>
<keyword evidence="6" id="KW-0325">Glycoprotein</keyword>
<evidence type="ECO:0000256" key="6">
    <source>
        <dbReference type="ARBA" id="ARBA00023180"/>
    </source>
</evidence>
<keyword evidence="9" id="KW-1185">Reference proteome</keyword>
<name>A0A0D3KM37_EMIH1</name>
<evidence type="ECO:0000256" key="4">
    <source>
        <dbReference type="ARBA" id="ARBA00022801"/>
    </source>
</evidence>